<sequence>MKQDLRDDLDACGLTERIGAGHLYPTLPTAVAAFEADGLGPLGLPGR</sequence>
<dbReference type="Proteomes" id="UP000570678">
    <property type="component" value="Unassembled WGS sequence"/>
</dbReference>
<gene>
    <name evidence="1" type="ORF">HGA15_25150</name>
</gene>
<keyword evidence="2" id="KW-1185">Reference proteome</keyword>
<dbReference type="EMBL" id="JAAXOT010000015">
    <property type="protein sequence ID" value="NKY59382.1"/>
    <property type="molecule type" value="Genomic_DNA"/>
</dbReference>
<evidence type="ECO:0000313" key="2">
    <source>
        <dbReference type="Proteomes" id="UP000570678"/>
    </source>
</evidence>
<proteinExistence type="predicted"/>
<dbReference type="Gene3D" id="3.30.750.24">
    <property type="entry name" value="STAS domain"/>
    <property type="match status" value="1"/>
</dbReference>
<comment type="caution">
    <text evidence="1">The sequence shown here is derived from an EMBL/GenBank/DDBJ whole genome shotgun (WGS) entry which is preliminary data.</text>
</comment>
<dbReference type="AlphaFoldDB" id="A0A846YPQ8"/>
<reference evidence="1 2" key="1">
    <citation type="submission" date="2020-04" db="EMBL/GenBank/DDBJ databases">
        <title>MicrobeNet Type strains.</title>
        <authorList>
            <person name="Nicholson A.C."/>
        </authorList>
    </citation>
    <scope>NUCLEOTIDE SEQUENCE [LARGE SCALE GENOMIC DNA]</scope>
    <source>
        <strain evidence="1 2">JCM 3332</strain>
    </source>
</reference>
<organism evidence="1 2">
    <name type="scientific">Nocardia flavorosea</name>
    <dbReference type="NCBI Taxonomy" id="53429"/>
    <lineage>
        <taxon>Bacteria</taxon>
        <taxon>Bacillati</taxon>
        <taxon>Actinomycetota</taxon>
        <taxon>Actinomycetes</taxon>
        <taxon>Mycobacteriales</taxon>
        <taxon>Nocardiaceae</taxon>
        <taxon>Nocardia</taxon>
    </lineage>
</organism>
<evidence type="ECO:0000313" key="1">
    <source>
        <dbReference type="EMBL" id="NKY59382.1"/>
    </source>
</evidence>
<evidence type="ECO:0008006" key="3">
    <source>
        <dbReference type="Google" id="ProtNLM"/>
    </source>
</evidence>
<name>A0A846YPQ8_9NOCA</name>
<accession>A0A846YPQ8</accession>
<protein>
    <recommendedName>
        <fullName evidence="3">STAS domain-containing protein</fullName>
    </recommendedName>
</protein>
<dbReference type="InterPro" id="IPR036513">
    <property type="entry name" value="STAS_dom_sf"/>
</dbReference>